<accession>A0AAD6MB31</accession>
<keyword evidence="1" id="KW-0472">Membrane</keyword>
<dbReference type="Pfam" id="PF04749">
    <property type="entry name" value="PLAC8"/>
    <property type="match status" value="1"/>
</dbReference>
<proteinExistence type="predicted"/>
<keyword evidence="3" id="KW-1185">Reference proteome</keyword>
<keyword evidence="1" id="KW-1133">Transmembrane helix</keyword>
<dbReference type="PANTHER" id="PTHR15907">
    <property type="entry name" value="DUF614 FAMILY PROTEIN-RELATED"/>
    <property type="match status" value="1"/>
</dbReference>
<dbReference type="InterPro" id="IPR006461">
    <property type="entry name" value="PLAC_motif_containing"/>
</dbReference>
<dbReference type="NCBIfam" id="TIGR01571">
    <property type="entry name" value="A_thal_Cys_rich"/>
    <property type="match status" value="1"/>
</dbReference>
<evidence type="ECO:0000313" key="2">
    <source>
        <dbReference type="EMBL" id="KAJ6982219.1"/>
    </source>
</evidence>
<gene>
    <name evidence="2" type="ORF">NC653_025357</name>
</gene>
<organism evidence="2 3">
    <name type="scientific">Populus alba x Populus x berolinensis</name>
    <dbReference type="NCBI Taxonomy" id="444605"/>
    <lineage>
        <taxon>Eukaryota</taxon>
        <taxon>Viridiplantae</taxon>
        <taxon>Streptophyta</taxon>
        <taxon>Embryophyta</taxon>
        <taxon>Tracheophyta</taxon>
        <taxon>Spermatophyta</taxon>
        <taxon>Magnoliopsida</taxon>
        <taxon>eudicotyledons</taxon>
        <taxon>Gunneridae</taxon>
        <taxon>Pentapetalae</taxon>
        <taxon>rosids</taxon>
        <taxon>fabids</taxon>
        <taxon>Malpighiales</taxon>
        <taxon>Salicaceae</taxon>
        <taxon>Saliceae</taxon>
        <taxon>Populus</taxon>
    </lineage>
</organism>
<dbReference type="EMBL" id="JAQIZT010000010">
    <property type="protein sequence ID" value="KAJ6982219.1"/>
    <property type="molecule type" value="Genomic_DNA"/>
</dbReference>
<name>A0AAD6MB31_9ROSI</name>
<dbReference type="Proteomes" id="UP001164929">
    <property type="component" value="Chromosome 10"/>
</dbReference>
<sequence>MPIKGKLHLHTLPPSSNLLQQQYYFNQARAMASRREGTEYPKAVPPPSRFPEGQWSTGICNCFDDPSNCLLTCFCPCITFGRIAEILDRGNTSCRLQGLIYCAMSHIGCAWLYGGVYRSKLRGFLSLPETPCADWLVHCCCCVCSLCQEYRELKNHGADPSLGWQANVEKWNREGLKPPPCCARHGSLILLAATHAVFIRRKIIRLIGKIILKLLVKLNLASNLLVFLILISRTIRRNRMGELF</sequence>
<evidence type="ECO:0000256" key="1">
    <source>
        <dbReference type="SAM" id="Phobius"/>
    </source>
</evidence>
<protein>
    <submittedName>
        <fullName evidence="2">Uncharacterized protein</fullName>
    </submittedName>
</protein>
<comment type="caution">
    <text evidence="2">The sequence shown here is derived from an EMBL/GenBank/DDBJ whole genome shotgun (WGS) entry which is preliminary data.</text>
</comment>
<reference evidence="2" key="1">
    <citation type="journal article" date="2023" name="Mol. Ecol. Resour.">
        <title>Chromosome-level genome assembly of a triploid poplar Populus alba 'Berolinensis'.</title>
        <authorList>
            <person name="Chen S."/>
            <person name="Yu Y."/>
            <person name="Wang X."/>
            <person name="Wang S."/>
            <person name="Zhang T."/>
            <person name="Zhou Y."/>
            <person name="He R."/>
            <person name="Meng N."/>
            <person name="Wang Y."/>
            <person name="Liu W."/>
            <person name="Liu Z."/>
            <person name="Liu J."/>
            <person name="Guo Q."/>
            <person name="Huang H."/>
            <person name="Sederoff R.R."/>
            <person name="Wang G."/>
            <person name="Qu G."/>
            <person name="Chen S."/>
        </authorList>
    </citation>
    <scope>NUCLEOTIDE SEQUENCE</scope>
    <source>
        <strain evidence="2">SC-2020</strain>
    </source>
</reference>
<dbReference type="AlphaFoldDB" id="A0AAD6MB31"/>
<feature type="transmembrane region" description="Helical" evidence="1">
    <location>
        <begin position="210"/>
        <end position="231"/>
    </location>
</feature>
<evidence type="ECO:0000313" key="3">
    <source>
        <dbReference type="Proteomes" id="UP001164929"/>
    </source>
</evidence>
<keyword evidence="1" id="KW-0812">Transmembrane</keyword>